<feature type="transmembrane region" description="Helical" evidence="1">
    <location>
        <begin position="20"/>
        <end position="44"/>
    </location>
</feature>
<dbReference type="Pfam" id="PF06177">
    <property type="entry name" value="QueT"/>
    <property type="match status" value="1"/>
</dbReference>
<feature type="transmembrane region" description="Helical" evidence="1">
    <location>
        <begin position="64"/>
        <end position="97"/>
    </location>
</feature>
<feature type="transmembrane region" description="Helical" evidence="1">
    <location>
        <begin position="109"/>
        <end position="130"/>
    </location>
</feature>
<sequence length="167" mass="18400">MNKKYLLQELTVSDLSKIALVTTLYVVITFAFSAISFGPIQFRLAEIFNFLPLFNKRYVPSVVLGVAIANFVSPLGIIDVIVGSLSTFLVLLIVLLVTQQMTSLKNKIIVTSLIFALSMFTVAGMLAVFYHMPFWITYGFVALGEALSMGLTGCLIYGVSQRIDLTQ</sequence>
<dbReference type="Proteomes" id="UP000501747">
    <property type="component" value="Chromosome"/>
</dbReference>
<dbReference type="KEGG" id="vhy:G7082_06515"/>
<feature type="transmembrane region" description="Helical" evidence="1">
    <location>
        <begin position="136"/>
        <end position="159"/>
    </location>
</feature>
<dbReference type="RefSeq" id="WP_166034314.1">
    <property type="nucleotide sequence ID" value="NZ_CP049887.1"/>
</dbReference>
<evidence type="ECO:0000313" key="3">
    <source>
        <dbReference type="Proteomes" id="UP000501747"/>
    </source>
</evidence>
<dbReference type="PANTHER" id="PTHR40044:SF1">
    <property type="entry name" value="INTEGRAL MEMBRANE PROTEIN"/>
    <property type="match status" value="1"/>
</dbReference>
<dbReference type="PANTHER" id="PTHR40044">
    <property type="entry name" value="INTEGRAL MEMBRANE PROTEIN-RELATED"/>
    <property type="match status" value="1"/>
</dbReference>
<reference evidence="2 3" key="1">
    <citation type="submission" date="2020-03" db="EMBL/GenBank/DDBJ databases">
        <title>Vagococcus sp. nov., isolated from beetles.</title>
        <authorList>
            <person name="Hyun D.-W."/>
            <person name="Bae J.-W."/>
        </authorList>
    </citation>
    <scope>NUCLEOTIDE SEQUENCE [LARGE SCALE GENOMIC DNA]</scope>
    <source>
        <strain evidence="2 3">HDW17B</strain>
    </source>
</reference>
<dbReference type="AlphaFoldDB" id="A0A6G8AT39"/>
<protein>
    <submittedName>
        <fullName evidence="2">QueT transporter family protein</fullName>
    </submittedName>
</protein>
<keyword evidence="1" id="KW-1133">Transmembrane helix</keyword>
<keyword evidence="1" id="KW-0472">Membrane</keyword>
<dbReference type="PIRSF" id="PIRSF031501">
    <property type="entry name" value="QueT"/>
    <property type="match status" value="1"/>
</dbReference>
<dbReference type="InterPro" id="IPR010387">
    <property type="entry name" value="QueT"/>
</dbReference>
<organism evidence="2 3">
    <name type="scientific">Vagococcus hydrophili</name>
    <dbReference type="NCBI Taxonomy" id="2714947"/>
    <lineage>
        <taxon>Bacteria</taxon>
        <taxon>Bacillati</taxon>
        <taxon>Bacillota</taxon>
        <taxon>Bacilli</taxon>
        <taxon>Lactobacillales</taxon>
        <taxon>Enterococcaceae</taxon>
        <taxon>Vagococcus</taxon>
    </lineage>
</organism>
<proteinExistence type="predicted"/>
<accession>A0A6G8AT39</accession>
<evidence type="ECO:0000256" key="1">
    <source>
        <dbReference type="SAM" id="Phobius"/>
    </source>
</evidence>
<gene>
    <name evidence="2" type="ORF">G7082_06515</name>
</gene>
<keyword evidence="1" id="KW-0812">Transmembrane</keyword>
<keyword evidence="3" id="KW-1185">Reference proteome</keyword>
<dbReference type="EMBL" id="CP049887">
    <property type="protein sequence ID" value="QIL48166.1"/>
    <property type="molecule type" value="Genomic_DNA"/>
</dbReference>
<name>A0A6G8AT39_9ENTE</name>
<evidence type="ECO:0000313" key="2">
    <source>
        <dbReference type="EMBL" id="QIL48166.1"/>
    </source>
</evidence>